<sequence length="157" mass="17759">MRKATEFYLTPPKYHTKDLVKVYTDDDISRERLSADQAIVKSFVPDNLGFGHVTPQDVIGRHTTAIARELMCGGDSTDTEIIIIDGTYLYIQAGGARFHGCRSHISLAIWFLTHQQWQTQQRHMPSVECKNLATDSIQISDFYDSSDDDDSQPYSLA</sequence>
<dbReference type="EMBL" id="CAJNOV010000096">
    <property type="protein sequence ID" value="CAF0981360.1"/>
    <property type="molecule type" value="Genomic_DNA"/>
</dbReference>
<dbReference type="EMBL" id="CAJNOW010018889">
    <property type="protein sequence ID" value="CAF1669310.1"/>
    <property type="molecule type" value="Genomic_DNA"/>
</dbReference>
<gene>
    <name evidence="1" type="ORF">CJN711_LOCUS1370</name>
    <name evidence="2" type="ORF">KQP761_LOCUS33927</name>
</gene>
<dbReference type="Proteomes" id="UP000663855">
    <property type="component" value="Unassembled WGS sequence"/>
</dbReference>
<name>A0A816G4W5_9BILA</name>
<accession>A0A816G4W5</accession>
<protein>
    <submittedName>
        <fullName evidence="2">Uncharacterized protein</fullName>
    </submittedName>
</protein>
<evidence type="ECO:0000313" key="3">
    <source>
        <dbReference type="Proteomes" id="UP000663834"/>
    </source>
</evidence>
<dbReference type="AlphaFoldDB" id="A0A816G4W5"/>
<evidence type="ECO:0000313" key="1">
    <source>
        <dbReference type="EMBL" id="CAF0981360.1"/>
    </source>
</evidence>
<dbReference type="OrthoDB" id="6369483at2759"/>
<comment type="caution">
    <text evidence="2">The sequence shown here is derived from an EMBL/GenBank/DDBJ whole genome shotgun (WGS) entry which is preliminary data.</text>
</comment>
<proteinExistence type="predicted"/>
<evidence type="ECO:0000313" key="2">
    <source>
        <dbReference type="EMBL" id="CAF1669310.1"/>
    </source>
</evidence>
<organism evidence="2 3">
    <name type="scientific">Rotaria magnacalcarata</name>
    <dbReference type="NCBI Taxonomy" id="392030"/>
    <lineage>
        <taxon>Eukaryota</taxon>
        <taxon>Metazoa</taxon>
        <taxon>Spiralia</taxon>
        <taxon>Gnathifera</taxon>
        <taxon>Rotifera</taxon>
        <taxon>Eurotatoria</taxon>
        <taxon>Bdelloidea</taxon>
        <taxon>Philodinida</taxon>
        <taxon>Philodinidae</taxon>
        <taxon>Rotaria</taxon>
    </lineage>
</organism>
<dbReference type="Proteomes" id="UP000663834">
    <property type="component" value="Unassembled WGS sequence"/>
</dbReference>
<reference evidence="2" key="1">
    <citation type="submission" date="2021-02" db="EMBL/GenBank/DDBJ databases">
        <authorList>
            <person name="Nowell W R."/>
        </authorList>
    </citation>
    <scope>NUCLEOTIDE SEQUENCE</scope>
</reference>